<organism evidence="1 2">
    <name type="scientific">Romboutsia timonensis</name>
    <dbReference type="NCBI Taxonomy" id="1776391"/>
    <lineage>
        <taxon>Bacteria</taxon>
        <taxon>Bacillati</taxon>
        <taxon>Bacillota</taxon>
        <taxon>Clostridia</taxon>
        <taxon>Peptostreptococcales</taxon>
        <taxon>Peptostreptococcaceae</taxon>
        <taxon>Romboutsia</taxon>
    </lineage>
</organism>
<dbReference type="Gene3D" id="3.40.720.10">
    <property type="entry name" value="Alkaline Phosphatase, subunit A"/>
    <property type="match status" value="1"/>
</dbReference>
<proteinExistence type="predicted"/>
<dbReference type="EMBL" id="DYUB01000262">
    <property type="protein sequence ID" value="HJG97107.1"/>
    <property type="molecule type" value="Genomic_DNA"/>
</dbReference>
<dbReference type="PANTHER" id="PTHR10151">
    <property type="entry name" value="ECTONUCLEOTIDE PYROPHOSPHATASE/PHOSPHODIESTERASE"/>
    <property type="match status" value="1"/>
</dbReference>
<dbReference type="GO" id="GO:0016787">
    <property type="term" value="F:hydrolase activity"/>
    <property type="evidence" value="ECO:0007669"/>
    <property type="project" value="UniProtKB-ARBA"/>
</dbReference>
<dbReference type="Proteomes" id="UP000776700">
    <property type="component" value="Unassembled WGS sequence"/>
</dbReference>
<evidence type="ECO:0000313" key="2">
    <source>
        <dbReference type="Proteomes" id="UP000776700"/>
    </source>
</evidence>
<accession>A0A921T032</accession>
<dbReference type="PANTHER" id="PTHR10151:SF120">
    <property type="entry name" value="BIS(5'-ADENOSYL)-TRIPHOSPHATASE"/>
    <property type="match status" value="1"/>
</dbReference>
<gene>
    <name evidence="1" type="ORF">K8V90_08415</name>
</gene>
<dbReference type="InterPro" id="IPR017850">
    <property type="entry name" value="Alkaline_phosphatase_core_sf"/>
</dbReference>
<dbReference type="InterPro" id="IPR002591">
    <property type="entry name" value="Phosphodiest/P_Trfase"/>
</dbReference>
<reference evidence="1" key="1">
    <citation type="journal article" date="2021" name="PeerJ">
        <title>Extensive microbial diversity within the chicken gut microbiome revealed by metagenomics and culture.</title>
        <authorList>
            <person name="Gilroy R."/>
            <person name="Ravi A."/>
            <person name="Getino M."/>
            <person name="Pursley I."/>
            <person name="Horton D.L."/>
            <person name="Alikhan N.F."/>
            <person name="Baker D."/>
            <person name="Gharbi K."/>
            <person name="Hall N."/>
            <person name="Watson M."/>
            <person name="Adriaenssens E.M."/>
            <person name="Foster-Nyarko E."/>
            <person name="Jarju S."/>
            <person name="Secka A."/>
            <person name="Antonio M."/>
            <person name="Oren A."/>
            <person name="Chaudhuri R.R."/>
            <person name="La Ragione R."/>
            <person name="Hildebrand F."/>
            <person name="Pallen M.J."/>
        </authorList>
    </citation>
    <scope>NUCLEOTIDE SEQUENCE</scope>
    <source>
        <strain evidence="1">1277</strain>
    </source>
</reference>
<dbReference type="AlphaFoldDB" id="A0A921T032"/>
<sequence>MSKAVVISIDSLFTSDIDYIKELPNFKRILNDSSIVKNINCIYPTLTYPCHTSIITGVYPNKHKISHNEKFQPYSKTSDWYWYSKDIGVDSIIDIAKANNLKTSTILWPVSGGCSADYNIAEIWTKEKDEDLFEVFNNSSTKELMETIYPKYSHIIKWNSEPHLDEFGVCCAEDIITTYKPDLMLIHLAYLDHTRHKFGLFNKEVEIAFDKYDEWLGRIINSLEKAGVYEETNFIILGDHGQIGVNKLVSPNVILKDKGFIKVDENGNLIDYKAMCHSSGISTQVMVKDKTCIDELYKLLCEMSENEKLSIDYIFTKEECKNLHNLDCDAEFVIEGKEGTAFSNDILGEVIKTTDCRDYKYSVATHGHLPHKGDKPPFIAKGPNIRKNICIDGANLVDEAPTIMKIFGIEMENIDGEALDILKETKYEYSR</sequence>
<dbReference type="Pfam" id="PF01663">
    <property type="entry name" value="Phosphodiest"/>
    <property type="match status" value="1"/>
</dbReference>
<protein>
    <submittedName>
        <fullName evidence="1">Ectonucleotide pyrophosphatase/phosphodiesterase</fullName>
    </submittedName>
</protein>
<name>A0A921T032_9FIRM</name>
<dbReference type="SUPFAM" id="SSF53649">
    <property type="entry name" value="Alkaline phosphatase-like"/>
    <property type="match status" value="1"/>
</dbReference>
<evidence type="ECO:0000313" key="1">
    <source>
        <dbReference type="EMBL" id="HJG97107.1"/>
    </source>
</evidence>
<reference evidence="1" key="2">
    <citation type="submission" date="2021-09" db="EMBL/GenBank/DDBJ databases">
        <authorList>
            <person name="Gilroy R."/>
        </authorList>
    </citation>
    <scope>NUCLEOTIDE SEQUENCE</scope>
    <source>
        <strain evidence="1">1277</strain>
    </source>
</reference>
<dbReference type="CDD" id="cd16018">
    <property type="entry name" value="Enpp"/>
    <property type="match status" value="1"/>
</dbReference>
<comment type="caution">
    <text evidence="1">The sequence shown here is derived from an EMBL/GenBank/DDBJ whole genome shotgun (WGS) entry which is preliminary data.</text>
</comment>